<proteinExistence type="predicted"/>
<evidence type="ECO:0000256" key="1">
    <source>
        <dbReference type="ARBA" id="ARBA00023002"/>
    </source>
</evidence>
<gene>
    <name evidence="4" type="ORF">CAPTEDRAFT_97945</name>
</gene>
<keyword evidence="2" id="KW-0812">Transmembrane</keyword>
<protein>
    <recommendedName>
        <fullName evidence="3">Pyrroline-5-carboxylate reductase catalytic N-terminal domain-containing protein</fullName>
    </recommendedName>
</protein>
<dbReference type="STRING" id="283909.R7UYZ3"/>
<evidence type="ECO:0000313" key="5">
    <source>
        <dbReference type="EnsemblMetazoa" id="CapteP97945"/>
    </source>
</evidence>
<reference evidence="6" key="1">
    <citation type="submission" date="2012-12" db="EMBL/GenBank/DDBJ databases">
        <authorList>
            <person name="Hellsten U."/>
            <person name="Grimwood J."/>
            <person name="Chapman J.A."/>
            <person name="Shapiro H."/>
            <person name="Aerts A."/>
            <person name="Otillar R.P."/>
            <person name="Terry A.Y."/>
            <person name="Boore J.L."/>
            <person name="Simakov O."/>
            <person name="Marletaz F."/>
            <person name="Cho S.-J."/>
            <person name="Edsinger-Gonzales E."/>
            <person name="Havlak P."/>
            <person name="Kuo D.-H."/>
            <person name="Larsson T."/>
            <person name="Lv J."/>
            <person name="Arendt D."/>
            <person name="Savage R."/>
            <person name="Osoegawa K."/>
            <person name="de Jong P."/>
            <person name="Lindberg D.R."/>
            <person name="Seaver E.C."/>
            <person name="Weisblat D.A."/>
            <person name="Putnam N.H."/>
            <person name="Grigoriev I.V."/>
            <person name="Rokhsar D.S."/>
        </authorList>
    </citation>
    <scope>NUCLEOTIDE SEQUENCE</scope>
    <source>
        <strain evidence="6">I ESC-2004</strain>
    </source>
</reference>
<dbReference type="Pfam" id="PF03807">
    <property type="entry name" value="F420_oxidored"/>
    <property type="match status" value="1"/>
</dbReference>
<keyword evidence="2" id="KW-0472">Membrane</keyword>
<feature type="transmembrane region" description="Helical" evidence="2">
    <location>
        <begin position="233"/>
        <end position="264"/>
    </location>
</feature>
<evidence type="ECO:0000313" key="4">
    <source>
        <dbReference type="EMBL" id="ELU11793.1"/>
    </source>
</evidence>
<feature type="transmembrane region" description="Helical" evidence="2">
    <location>
        <begin position="396"/>
        <end position="418"/>
    </location>
</feature>
<keyword evidence="2" id="KW-1133">Transmembrane helix</keyword>
<dbReference type="AlphaFoldDB" id="R7UYZ3"/>
<name>R7UYZ3_CAPTE</name>
<accession>R7UYZ3</accession>
<dbReference type="InterPro" id="IPR036291">
    <property type="entry name" value="NAD(P)-bd_dom_sf"/>
</dbReference>
<feature type="transmembrane region" description="Helical" evidence="2">
    <location>
        <begin position="321"/>
        <end position="345"/>
    </location>
</feature>
<dbReference type="Proteomes" id="UP000014760">
    <property type="component" value="Unassembled WGS sequence"/>
</dbReference>
<dbReference type="InterPro" id="IPR028939">
    <property type="entry name" value="P5C_Rdtase_cat_N"/>
</dbReference>
<reference evidence="5" key="3">
    <citation type="submission" date="2015-06" db="UniProtKB">
        <authorList>
            <consortium name="EnsemblMetazoa"/>
        </authorList>
    </citation>
    <scope>IDENTIFICATION</scope>
</reference>
<evidence type="ECO:0000313" key="6">
    <source>
        <dbReference type="Proteomes" id="UP000014760"/>
    </source>
</evidence>
<keyword evidence="6" id="KW-1185">Reference proteome</keyword>
<organism evidence="4">
    <name type="scientific">Capitella teleta</name>
    <name type="common">Polychaete worm</name>
    <dbReference type="NCBI Taxonomy" id="283909"/>
    <lineage>
        <taxon>Eukaryota</taxon>
        <taxon>Metazoa</taxon>
        <taxon>Spiralia</taxon>
        <taxon>Lophotrochozoa</taxon>
        <taxon>Annelida</taxon>
        <taxon>Polychaeta</taxon>
        <taxon>Sedentaria</taxon>
        <taxon>Scolecida</taxon>
        <taxon>Capitellidae</taxon>
        <taxon>Capitella</taxon>
    </lineage>
</organism>
<reference evidence="4 6" key="2">
    <citation type="journal article" date="2013" name="Nature">
        <title>Insights into bilaterian evolution from three spiralian genomes.</title>
        <authorList>
            <person name="Simakov O."/>
            <person name="Marletaz F."/>
            <person name="Cho S.J."/>
            <person name="Edsinger-Gonzales E."/>
            <person name="Havlak P."/>
            <person name="Hellsten U."/>
            <person name="Kuo D.H."/>
            <person name="Larsson T."/>
            <person name="Lv J."/>
            <person name="Arendt D."/>
            <person name="Savage R."/>
            <person name="Osoegawa K."/>
            <person name="de Jong P."/>
            <person name="Grimwood J."/>
            <person name="Chapman J.A."/>
            <person name="Shapiro H."/>
            <person name="Aerts A."/>
            <person name="Otillar R.P."/>
            <person name="Terry A.Y."/>
            <person name="Boore J.L."/>
            <person name="Grigoriev I.V."/>
            <person name="Lindberg D.R."/>
            <person name="Seaver E.C."/>
            <person name="Weisblat D.A."/>
            <person name="Putnam N.H."/>
            <person name="Rokhsar D.S."/>
        </authorList>
    </citation>
    <scope>NUCLEOTIDE SEQUENCE</scope>
    <source>
        <strain evidence="4 6">I ESC-2004</strain>
    </source>
</reference>
<evidence type="ECO:0000259" key="3">
    <source>
        <dbReference type="Pfam" id="PF03807"/>
    </source>
</evidence>
<dbReference type="OrthoDB" id="550646at2759"/>
<dbReference type="InterPro" id="IPR051267">
    <property type="entry name" value="STEAP_metalloreductase"/>
</dbReference>
<dbReference type="PANTHER" id="PTHR14239">
    <property type="entry name" value="DUDULIN-RELATED"/>
    <property type="match status" value="1"/>
</dbReference>
<evidence type="ECO:0000256" key="2">
    <source>
        <dbReference type="SAM" id="Phobius"/>
    </source>
</evidence>
<dbReference type="HOGENOM" id="CLU_034618_1_1_1"/>
<feature type="transmembrane region" description="Helical" evidence="2">
    <location>
        <begin position="285"/>
        <end position="306"/>
    </location>
</feature>
<sequence>MAKFSPELSVSVIGTGDFGRALAGRLIQGGYTIHMGSQDPGGRREFLEAVSPALVGVSIVKIREAIQLSNVILLAINSDKHESLKQYSDILNEKILIDVSNPDRPSKTTSAAEKLQAMLPTTYVCKAFNTSSAYVLSASSSISNKTVNVCANDIEVRTIVKRMATDMGLQAVDAGGLQSARQLEQQQQTLCLGWGWATVVTGVWLALWILYVGCEKFVFGNHSVDSDSLWPLTAFNVVLASMAINQLALCYLPGCLAAFIQIAKGTKYKAFPRWLDLWLKMRKQLGLYGLIFAIMHACVSLIVFSHRRHRGPPRQGGSPQIIAVLATLFYIILGITSLPSVGALLNWREWRFVQSYLGHLCLLLSCVHACLLKFEFFHRLGSFMIIIQQPEVLCQLLAFAALALRLILWMPCISSYVWKIRKGYVRGGTRKDPEQGKAANGHTNETYQEEIQPGNTIEVFQVKGDVEQKKNEAEQHTEAACHMNTDL</sequence>
<feature type="transmembrane region" description="Helical" evidence="2">
    <location>
        <begin position="191"/>
        <end position="213"/>
    </location>
</feature>
<dbReference type="PANTHER" id="PTHR14239:SF0">
    <property type="entry name" value="F420-DEPENDENT NADP REDUCTASE"/>
    <property type="match status" value="1"/>
</dbReference>
<dbReference type="OMA" id="LKKGMYP"/>
<dbReference type="Gene3D" id="3.40.50.720">
    <property type="entry name" value="NAD(P)-binding Rossmann-like Domain"/>
    <property type="match status" value="1"/>
</dbReference>
<dbReference type="EMBL" id="KB296425">
    <property type="protein sequence ID" value="ELU11793.1"/>
    <property type="molecule type" value="Genomic_DNA"/>
</dbReference>
<keyword evidence="1" id="KW-0560">Oxidoreductase</keyword>
<feature type="transmembrane region" description="Helical" evidence="2">
    <location>
        <begin position="357"/>
        <end position="376"/>
    </location>
</feature>
<dbReference type="GO" id="GO:0016491">
    <property type="term" value="F:oxidoreductase activity"/>
    <property type="evidence" value="ECO:0007669"/>
    <property type="project" value="UniProtKB-KW"/>
</dbReference>
<dbReference type="SUPFAM" id="SSF51735">
    <property type="entry name" value="NAD(P)-binding Rossmann-fold domains"/>
    <property type="match status" value="1"/>
</dbReference>
<dbReference type="EnsemblMetazoa" id="CapteT97945">
    <property type="protein sequence ID" value="CapteP97945"/>
    <property type="gene ID" value="CapteG97945"/>
</dbReference>
<feature type="domain" description="Pyrroline-5-carboxylate reductase catalytic N-terminal" evidence="3">
    <location>
        <begin position="10"/>
        <end position="102"/>
    </location>
</feature>
<dbReference type="EMBL" id="AMQN01005633">
    <property type="status" value="NOT_ANNOTATED_CDS"/>
    <property type="molecule type" value="Genomic_DNA"/>
</dbReference>